<evidence type="ECO:0000313" key="1">
    <source>
        <dbReference type="EMBL" id="HII69870.1"/>
    </source>
</evidence>
<comment type="caution">
    <text evidence="1">The sequence shown here is derived from an EMBL/GenBank/DDBJ whole genome shotgun (WGS) entry which is preliminary data.</text>
</comment>
<evidence type="ECO:0000313" key="2">
    <source>
        <dbReference type="Proteomes" id="UP000619545"/>
    </source>
</evidence>
<sequence length="540" mass="60838">MEPGFELKDVFRESPRKRGLRPGRHAFRATFRRDPVYLEYRARCEDPVGDVSELLAERYNTPGDLLDRLQMSSLDLVVPARPYVVRGGRPFAEPEHCDVGFATRGRVLLALVRAVMEAQRGSEDVVHAAATFACAPLLQCTGYRGDEWDCVDELAPVLDAPDSRELSHRERSIIEFADRASLGEKFVRTRAPSVDLYLVEAVGEVEPVAAEFTDYAELSLYRSDSCFLGLLVETPEGVLPADPEELLKAPEDWDVRVAVRGPINPAENPDPLLDRHEMVRLGEERGNLKQPEADVWAGVYRWEGWWKGRRFRPLRSVPMSIARLVWFARRLDLGMVPETLPEEFDVDVEAPTPWEVWIEGDSTDAFEAGCAVAIATGLIMSLNVPVESSEPTSVLHTAEDLEEIIGVRPLREALRKLESGVSIGSTEPVRGVRVKSDDVVLTLSWEDAAHLPWWVTSLSKIGEDVAEKLVERPELIRDPEFVREYVRTALASERHAFKIFRELVEERSPDFASSLLRFAASDPEMSFEVLDWLRDILEGP</sequence>
<dbReference type="GeneID" id="1477003"/>
<accession>A0A832T1C5</accession>
<protein>
    <submittedName>
        <fullName evidence="1">Uncharacterized protein</fullName>
    </submittedName>
</protein>
<organism evidence="1 2">
    <name type="scientific">Methanopyrus kandleri</name>
    <dbReference type="NCBI Taxonomy" id="2320"/>
    <lineage>
        <taxon>Archaea</taxon>
        <taxon>Methanobacteriati</taxon>
        <taxon>Methanobacteriota</taxon>
        <taxon>Methanomada group</taxon>
        <taxon>Methanopyri</taxon>
        <taxon>Methanopyrales</taxon>
        <taxon>Methanopyraceae</taxon>
        <taxon>Methanopyrus</taxon>
    </lineage>
</organism>
<gene>
    <name evidence="1" type="ORF">HA336_01390</name>
</gene>
<dbReference type="Proteomes" id="UP000619545">
    <property type="component" value="Unassembled WGS sequence"/>
</dbReference>
<reference evidence="1" key="1">
    <citation type="journal article" date="2020" name="bioRxiv">
        <title>A rank-normalized archaeal taxonomy based on genome phylogeny resolves widespread incomplete and uneven classifications.</title>
        <authorList>
            <person name="Rinke C."/>
            <person name="Chuvochina M."/>
            <person name="Mussig A.J."/>
            <person name="Chaumeil P.-A."/>
            <person name="Waite D.W."/>
            <person name="Whitman W.B."/>
            <person name="Parks D.H."/>
            <person name="Hugenholtz P."/>
        </authorList>
    </citation>
    <scope>NUCLEOTIDE SEQUENCE</scope>
    <source>
        <strain evidence="1">UBA8853</strain>
    </source>
</reference>
<proteinExistence type="predicted"/>
<dbReference type="EMBL" id="DUJS01000002">
    <property type="protein sequence ID" value="HII69870.1"/>
    <property type="molecule type" value="Genomic_DNA"/>
</dbReference>
<name>A0A832T1C5_9EURY</name>
<dbReference type="RefSeq" id="WP_011019270.1">
    <property type="nucleotide sequence ID" value="NZ_DUJS01000002.1"/>
</dbReference>
<dbReference type="AlphaFoldDB" id="A0A832T1C5"/>